<evidence type="ECO:0000313" key="2">
    <source>
        <dbReference type="Proteomes" id="UP000297613"/>
    </source>
</evidence>
<protein>
    <submittedName>
        <fullName evidence="1">Polyketide cyclase</fullName>
    </submittedName>
</protein>
<dbReference type="Gene3D" id="3.30.530.20">
    <property type="match status" value="1"/>
</dbReference>
<dbReference type="Proteomes" id="UP000297613">
    <property type="component" value="Unassembled WGS sequence"/>
</dbReference>
<reference evidence="1 2" key="1">
    <citation type="journal article" date="2019" name="PLoS Negl. Trop. Dis.">
        <title>Revisiting the worldwide diversity of Leptospira species in the environment.</title>
        <authorList>
            <person name="Vincent A.T."/>
            <person name="Schiettekatte O."/>
            <person name="Bourhy P."/>
            <person name="Veyrier F.J."/>
            <person name="Picardeau M."/>
        </authorList>
    </citation>
    <scope>NUCLEOTIDE SEQUENCE [LARGE SCALE GENOMIC DNA]</scope>
    <source>
        <strain evidence="1 2">201702445</strain>
    </source>
</reference>
<dbReference type="AlphaFoldDB" id="A0A5F2E1L7"/>
<comment type="caution">
    <text evidence="1">The sequence shown here is derived from an EMBL/GenBank/DDBJ whole genome shotgun (WGS) entry which is preliminary data.</text>
</comment>
<gene>
    <name evidence="1" type="ORF">EHQ83_14570</name>
</gene>
<dbReference type="EMBL" id="RQGM01000059">
    <property type="protein sequence ID" value="TGL82047.1"/>
    <property type="molecule type" value="Genomic_DNA"/>
</dbReference>
<evidence type="ECO:0000313" key="1">
    <source>
        <dbReference type="EMBL" id="TGL82047.1"/>
    </source>
</evidence>
<accession>A0A5F2E1L7</accession>
<dbReference type="CDD" id="cd07818">
    <property type="entry name" value="SRPBCC_1"/>
    <property type="match status" value="1"/>
</dbReference>
<name>A0A5F2E1L7_9LEPT</name>
<dbReference type="Pfam" id="PF10604">
    <property type="entry name" value="Polyketide_cyc2"/>
    <property type="match status" value="1"/>
</dbReference>
<dbReference type="InterPro" id="IPR023393">
    <property type="entry name" value="START-like_dom_sf"/>
</dbReference>
<proteinExistence type="predicted"/>
<sequence length="182" mass="20221">MSKLKTILLAIAGILILFILGTLALASTKPADFRYERSANIKASPEKVFALVNDYHTWTGWSPWEKLDPAMKRTYSGATSGKGAIYEWAGNDSIGKGRMEIIEADSPSKIKIQLDFFEPFEAHNTAEFTFTEEKGSTKVTWAMYGKNQLISKVFGLFCDMDQMIGKDFEAGLNGMKSIVEGK</sequence>
<dbReference type="SUPFAM" id="SSF55961">
    <property type="entry name" value="Bet v1-like"/>
    <property type="match status" value="1"/>
</dbReference>
<dbReference type="InterPro" id="IPR019587">
    <property type="entry name" value="Polyketide_cyclase/dehydratase"/>
</dbReference>
<organism evidence="1 2">
    <name type="scientific">Leptospira yasudae</name>
    <dbReference type="NCBI Taxonomy" id="2202201"/>
    <lineage>
        <taxon>Bacteria</taxon>
        <taxon>Pseudomonadati</taxon>
        <taxon>Spirochaetota</taxon>
        <taxon>Spirochaetia</taxon>
        <taxon>Leptospirales</taxon>
        <taxon>Leptospiraceae</taxon>
        <taxon>Leptospira</taxon>
    </lineage>
</organism>
<dbReference type="RefSeq" id="WP_135568773.1">
    <property type="nucleotide sequence ID" value="NZ_RQGK01000049.1"/>
</dbReference>